<dbReference type="Pfam" id="PF00450">
    <property type="entry name" value="Peptidase_S10"/>
    <property type="match status" value="1"/>
</dbReference>
<accession>A0ABR3C3F2</accession>
<organism evidence="6 7">
    <name type="scientific">Diplodia seriata</name>
    <dbReference type="NCBI Taxonomy" id="420778"/>
    <lineage>
        <taxon>Eukaryota</taxon>
        <taxon>Fungi</taxon>
        <taxon>Dikarya</taxon>
        <taxon>Ascomycota</taxon>
        <taxon>Pezizomycotina</taxon>
        <taxon>Dothideomycetes</taxon>
        <taxon>Dothideomycetes incertae sedis</taxon>
        <taxon>Botryosphaeriales</taxon>
        <taxon>Botryosphaeriaceae</taxon>
        <taxon>Diplodia</taxon>
    </lineage>
</organism>
<evidence type="ECO:0000256" key="4">
    <source>
        <dbReference type="ARBA" id="ARBA00022801"/>
    </source>
</evidence>
<dbReference type="Proteomes" id="UP001430584">
    <property type="component" value="Unassembled WGS sequence"/>
</dbReference>
<dbReference type="Gene3D" id="3.40.50.1820">
    <property type="entry name" value="alpha/beta hydrolase"/>
    <property type="match status" value="1"/>
</dbReference>
<evidence type="ECO:0000256" key="3">
    <source>
        <dbReference type="ARBA" id="ARBA00022670"/>
    </source>
</evidence>
<dbReference type="InterPro" id="IPR001563">
    <property type="entry name" value="Peptidase_S10"/>
</dbReference>
<comment type="similarity">
    <text evidence="1">Belongs to the peptidase S10 family.</text>
</comment>
<proteinExistence type="inferred from homology"/>
<reference evidence="6 7" key="1">
    <citation type="submission" date="2024-02" db="EMBL/GenBank/DDBJ databases">
        <title>De novo assembly and annotation of 12 fungi associated with fruit tree decline syndrome in Ontario, Canada.</title>
        <authorList>
            <person name="Sulman M."/>
            <person name="Ellouze W."/>
            <person name="Ilyukhin E."/>
        </authorList>
    </citation>
    <scope>NUCLEOTIDE SEQUENCE [LARGE SCALE GENOMIC DNA]</scope>
    <source>
        <strain evidence="6 7">FDS-637</strain>
    </source>
</reference>
<evidence type="ECO:0000313" key="6">
    <source>
        <dbReference type="EMBL" id="KAL0255176.1"/>
    </source>
</evidence>
<gene>
    <name evidence="6" type="ORF">SLS55_009706</name>
</gene>
<dbReference type="RefSeq" id="XP_066629047.1">
    <property type="nucleotide sequence ID" value="XM_066781101.1"/>
</dbReference>
<evidence type="ECO:0000313" key="7">
    <source>
        <dbReference type="Proteomes" id="UP001430584"/>
    </source>
</evidence>
<dbReference type="SUPFAM" id="SSF53474">
    <property type="entry name" value="alpha/beta-Hydrolases"/>
    <property type="match status" value="1"/>
</dbReference>
<dbReference type="EMBL" id="JAJVCZ030000010">
    <property type="protein sequence ID" value="KAL0255176.1"/>
    <property type="molecule type" value="Genomic_DNA"/>
</dbReference>
<keyword evidence="7" id="KW-1185">Reference proteome</keyword>
<dbReference type="GeneID" id="92013791"/>
<keyword evidence="2" id="KW-0121">Carboxypeptidase</keyword>
<name>A0ABR3C3F2_9PEZI</name>
<protein>
    <submittedName>
        <fullName evidence="6">Uncharacterized protein</fullName>
    </submittedName>
</protein>
<evidence type="ECO:0000256" key="5">
    <source>
        <dbReference type="ARBA" id="ARBA00023180"/>
    </source>
</evidence>
<comment type="caution">
    <text evidence="6">The sequence shown here is derived from an EMBL/GenBank/DDBJ whole genome shotgun (WGS) entry which is preliminary data.</text>
</comment>
<dbReference type="InterPro" id="IPR029058">
    <property type="entry name" value="AB_hydrolase_fold"/>
</dbReference>
<keyword evidence="4" id="KW-0378">Hydrolase</keyword>
<evidence type="ECO:0000256" key="2">
    <source>
        <dbReference type="ARBA" id="ARBA00022645"/>
    </source>
</evidence>
<keyword evidence="3" id="KW-0645">Protease</keyword>
<evidence type="ECO:0000256" key="1">
    <source>
        <dbReference type="ARBA" id="ARBA00009431"/>
    </source>
</evidence>
<keyword evidence="5" id="KW-0325">Glycoprotein</keyword>
<sequence length="183" mass="20394">MTTTSTSGALPDLSRVCAVKLLTTGATRTESFGGHWGPSFFTYFHEQNEALDQKNTTTTGRKLHMKSLGIVNGIVDEPTQTEYLLRFTRENTYGLTLINDTVYDHGDFALRRPGGCQEMLDYCASLDRESLTRRVACSAAQFVCQADVEGLYYQFGLEGRGTYDIVSGARLRTHQRRSDGADR</sequence>